<keyword evidence="6" id="KW-0902">Two-component regulatory system</keyword>
<dbReference type="Pfam" id="PF00072">
    <property type="entry name" value="Response_reg"/>
    <property type="match status" value="1"/>
</dbReference>
<evidence type="ECO:0000256" key="6">
    <source>
        <dbReference type="ARBA" id="ARBA00023012"/>
    </source>
</evidence>
<evidence type="ECO:0000256" key="2">
    <source>
        <dbReference type="ARBA" id="ARBA00012438"/>
    </source>
</evidence>
<dbReference type="SMART" id="SM00387">
    <property type="entry name" value="HATPase_c"/>
    <property type="match status" value="1"/>
</dbReference>
<feature type="domain" description="Histidine kinase" evidence="9">
    <location>
        <begin position="292"/>
        <end position="514"/>
    </location>
</feature>
<evidence type="ECO:0000259" key="10">
    <source>
        <dbReference type="PROSITE" id="PS50110"/>
    </source>
</evidence>
<feature type="coiled-coil region" evidence="8">
    <location>
        <begin position="258"/>
        <end position="285"/>
    </location>
</feature>
<dbReference type="Gene3D" id="1.10.287.130">
    <property type="match status" value="1"/>
</dbReference>
<dbReference type="InterPro" id="IPR004358">
    <property type="entry name" value="Sig_transdc_His_kin-like_C"/>
</dbReference>
<sequence>MLADSKYKFANIDDAYAPVLVCRRYPDALEVLHISAGLCRMFKMSREELYDFFMLPITEQIHPDDLVRVMRMVQRVFHNPDELLQFSYRMFLPQKKDKFIWLMSTIYGRKLADGSVLQYISSMDITAEREEQEKQAAVFTHTNALLERILDTTQTALFWKDKERRFQGANKAFLDYYDFPSEQVILGKTDEEMGWHAEEEPFKSDEWRILHNGESTYRVRGKCMSHGEMRDIVASKRPLIENGEIVGLVGSFEDVTDETRHQEQMEKLNEQLRQALEKAESANRAKSAFLSNVSHDMRTPLNGILGVAELALQCQEIDKVHEYLQKIMTAGSLLKDLINDTLELSRIGSAKKQLDYEVVEASHMLDRLIASIRPTAEQKGVNFHVNMDFAGVGFVRLDRLKLSKILLNFLSNAVKFTEAGGDVWLEGKVLESDDHHCKCRFMVKDTGRGISAHFIPKLFEPFEQEDALSAQGVMGTGLGLSIAKGLLDILGGTVVVESELGKGTTFTVELEIERASDEGRQKQLPDSEAVDLESRQVLVCEDNELNREIVTTILEMNNLQVITAENGEQGVLQFLESPTYSIDVILMDIRMPVMDGLTAAAQIRQLDRKDAGLVPIIALSANAFQEDVEDSRKAGMNDHLTKPVEPELLLASMRQQIGAYDVQRKAVRGEQTETHGRFAKRT</sequence>
<dbReference type="RefSeq" id="WP_074670816.1">
    <property type="nucleotide sequence ID" value="NZ_FNQG01000002.1"/>
</dbReference>
<dbReference type="InterPro" id="IPR013655">
    <property type="entry name" value="PAS_fold_3"/>
</dbReference>
<dbReference type="InterPro" id="IPR013656">
    <property type="entry name" value="PAS_4"/>
</dbReference>
<keyword evidence="4" id="KW-0808">Transferase</keyword>
<feature type="modified residue" description="4-aspartylphosphate" evidence="7">
    <location>
        <position position="588"/>
    </location>
</feature>
<keyword evidence="8" id="KW-0175">Coiled coil</keyword>
<evidence type="ECO:0000313" key="11">
    <source>
        <dbReference type="EMBL" id="SDZ79182.1"/>
    </source>
</evidence>
<evidence type="ECO:0000259" key="9">
    <source>
        <dbReference type="PROSITE" id="PS50109"/>
    </source>
</evidence>
<proteinExistence type="predicted"/>
<protein>
    <recommendedName>
        <fullName evidence="2">histidine kinase</fullName>
        <ecNumber evidence="2">2.7.13.3</ecNumber>
    </recommendedName>
</protein>
<dbReference type="CDD" id="cd17546">
    <property type="entry name" value="REC_hyHK_CKI1_RcsC-like"/>
    <property type="match status" value="1"/>
</dbReference>
<gene>
    <name evidence="11" type="ORF">SAMN05660648_00648</name>
</gene>
<dbReference type="CDD" id="cd00130">
    <property type="entry name" value="PAS"/>
    <property type="match status" value="1"/>
</dbReference>
<dbReference type="PROSITE" id="PS50110">
    <property type="entry name" value="RESPONSE_REGULATORY"/>
    <property type="match status" value="1"/>
</dbReference>
<evidence type="ECO:0000256" key="7">
    <source>
        <dbReference type="PROSITE-ProRule" id="PRU00169"/>
    </source>
</evidence>
<dbReference type="InterPro" id="IPR011006">
    <property type="entry name" value="CheY-like_superfamily"/>
</dbReference>
<dbReference type="GO" id="GO:0000155">
    <property type="term" value="F:phosphorelay sensor kinase activity"/>
    <property type="evidence" value="ECO:0007669"/>
    <property type="project" value="InterPro"/>
</dbReference>
<dbReference type="PROSITE" id="PS50109">
    <property type="entry name" value="HIS_KIN"/>
    <property type="match status" value="1"/>
</dbReference>
<evidence type="ECO:0000256" key="5">
    <source>
        <dbReference type="ARBA" id="ARBA00022777"/>
    </source>
</evidence>
<dbReference type="Pfam" id="PF02518">
    <property type="entry name" value="HATPase_c"/>
    <property type="match status" value="1"/>
</dbReference>
<dbReference type="AlphaFoldDB" id="A0A1H3VYP3"/>
<dbReference type="SUPFAM" id="SSF55874">
    <property type="entry name" value="ATPase domain of HSP90 chaperone/DNA topoisomerase II/histidine kinase"/>
    <property type="match status" value="1"/>
</dbReference>
<evidence type="ECO:0000313" key="12">
    <source>
        <dbReference type="Proteomes" id="UP000183469"/>
    </source>
</evidence>
<dbReference type="InterPro" id="IPR035965">
    <property type="entry name" value="PAS-like_dom_sf"/>
</dbReference>
<dbReference type="Proteomes" id="UP000183469">
    <property type="component" value="Unassembled WGS sequence"/>
</dbReference>
<dbReference type="Gene3D" id="3.40.50.2300">
    <property type="match status" value="1"/>
</dbReference>
<dbReference type="SUPFAM" id="SSF47384">
    <property type="entry name" value="Homodimeric domain of signal transducing histidine kinase"/>
    <property type="match status" value="1"/>
</dbReference>
<dbReference type="InterPro" id="IPR036097">
    <property type="entry name" value="HisK_dim/P_sf"/>
</dbReference>
<dbReference type="SUPFAM" id="SSF55785">
    <property type="entry name" value="PYP-like sensor domain (PAS domain)"/>
    <property type="match status" value="2"/>
</dbReference>
<dbReference type="Pfam" id="PF00512">
    <property type="entry name" value="HisKA"/>
    <property type="match status" value="1"/>
</dbReference>
<evidence type="ECO:0000256" key="3">
    <source>
        <dbReference type="ARBA" id="ARBA00022553"/>
    </source>
</evidence>
<dbReference type="InterPro" id="IPR001789">
    <property type="entry name" value="Sig_transdc_resp-reg_receiver"/>
</dbReference>
<dbReference type="InterPro" id="IPR005467">
    <property type="entry name" value="His_kinase_dom"/>
</dbReference>
<dbReference type="Gene3D" id="3.30.450.20">
    <property type="entry name" value="PAS domain"/>
    <property type="match status" value="2"/>
</dbReference>
<organism evidence="11 12">
    <name type="scientific">Selenomonas ruminantium</name>
    <dbReference type="NCBI Taxonomy" id="971"/>
    <lineage>
        <taxon>Bacteria</taxon>
        <taxon>Bacillati</taxon>
        <taxon>Bacillota</taxon>
        <taxon>Negativicutes</taxon>
        <taxon>Selenomonadales</taxon>
        <taxon>Selenomonadaceae</taxon>
        <taxon>Selenomonas</taxon>
    </lineage>
</organism>
<dbReference type="Gene3D" id="3.30.565.10">
    <property type="entry name" value="Histidine kinase-like ATPase, C-terminal domain"/>
    <property type="match status" value="1"/>
</dbReference>
<dbReference type="OrthoDB" id="9805486at2"/>
<dbReference type="InterPro" id="IPR000014">
    <property type="entry name" value="PAS"/>
</dbReference>
<dbReference type="SMART" id="SM00091">
    <property type="entry name" value="PAS"/>
    <property type="match status" value="2"/>
</dbReference>
<dbReference type="PANTHER" id="PTHR43047">
    <property type="entry name" value="TWO-COMPONENT HISTIDINE PROTEIN KINASE"/>
    <property type="match status" value="1"/>
</dbReference>
<comment type="catalytic activity">
    <reaction evidence="1">
        <text>ATP + protein L-histidine = ADP + protein N-phospho-L-histidine.</text>
        <dbReference type="EC" id="2.7.13.3"/>
    </reaction>
</comment>
<dbReference type="InterPro" id="IPR003661">
    <property type="entry name" value="HisK_dim/P_dom"/>
</dbReference>
<dbReference type="Pfam" id="PF08448">
    <property type="entry name" value="PAS_4"/>
    <property type="match status" value="1"/>
</dbReference>
<reference evidence="11 12" key="1">
    <citation type="submission" date="2016-10" db="EMBL/GenBank/DDBJ databases">
        <authorList>
            <person name="de Groot N.N."/>
        </authorList>
    </citation>
    <scope>NUCLEOTIDE SEQUENCE [LARGE SCALE GENOMIC DNA]</scope>
    <source>
        <strain evidence="11 12">DSM 2872</strain>
    </source>
</reference>
<evidence type="ECO:0000256" key="1">
    <source>
        <dbReference type="ARBA" id="ARBA00000085"/>
    </source>
</evidence>
<dbReference type="PRINTS" id="PR00344">
    <property type="entry name" value="BCTRLSENSOR"/>
</dbReference>
<accession>A0A1H3VYP3</accession>
<dbReference type="Pfam" id="PF08447">
    <property type="entry name" value="PAS_3"/>
    <property type="match status" value="1"/>
</dbReference>
<feature type="domain" description="Response regulatory" evidence="10">
    <location>
        <begin position="536"/>
        <end position="657"/>
    </location>
</feature>
<evidence type="ECO:0000256" key="4">
    <source>
        <dbReference type="ARBA" id="ARBA00022679"/>
    </source>
</evidence>
<dbReference type="NCBIfam" id="TIGR00229">
    <property type="entry name" value="sensory_box"/>
    <property type="match status" value="1"/>
</dbReference>
<dbReference type="SUPFAM" id="SSF52172">
    <property type="entry name" value="CheY-like"/>
    <property type="match status" value="1"/>
</dbReference>
<keyword evidence="3 7" id="KW-0597">Phosphoprotein</keyword>
<keyword evidence="5" id="KW-0418">Kinase</keyword>
<dbReference type="SMART" id="SM00448">
    <property type="entry name" value="REC"/>
    <property type="match status" value="1"/>
</dbReference>
<dbReference type="InterPro" id="IPR003594">
    <property type="entry name" value="HATPase_dom"/>
</dbReference>
<evidence type="ECO:0000256" key="8">
    <source>
        <dbReference type="SAM" id="Coils"/>
    </source>
</evidence>
<dbReference type="InterPro" id="IPR036890">
    <property type="entry name" value="HATPase_C_sf"/>
</dbReference>
<dbReference type="CDD" id="cd00082">
    <property type="entry name" value="HisKA"/>
    <property type="match status" value="1"/>
</dbReference>
<dbReference type="EMBL" id="FNQG01000002">
    <property type="protein sequence ID" value="SDZ79182.1"/>
    <property type="molecule type" value="Genomic_DNA"/>
</dbReference>
<name>A0A1H3VYP3_SELRU</name>
<dbReference type="SMART" id="SM00388">
    <property type="entry name" value="HisKA"/>
    <property type="match status" value="1"/>
</dbReference>
<dbReference type="EC" id="2.7.13.3" evidence="2"/>